<evidence type="ECO:0000256" key="1">
    <source>
        <dbReference type="SAM" id="MobiDB-lite"/>
    </source>
</evidence>
<dbReference type="RefSeq" id="WP_158660816.1">
    <property type="nucleotide sequence ID" value="NZ_CP017839.1"/>
</dbReference>
<name>A0ABC8AY83_9NOCA</name>
<accession>A0ABC8AY83</accession>
<dbReference type="AlphaFoldDB" id="A0ABC8AY83"/>
<feature type="compositionally biased region" description="Acidic residues" evidence="1">
    <location>
        <begin position="161"/>
        <end position="173"/>
    </location>
</feature>
<evidence type="ECO:0000313" key="3">
    <source>
        <dbReference type="Proteomes" id="UP000180166"/>
    </source>
</evidence>
<sequence length="173" mass="18872">MLIQSRSLKECVYRTETYCGQQATWRLLDNQLGVMFVRIPDNTDEAYRMYAPALREPMPGAEPGFISFDPAGYPDLSKARVWLPEYAHLWDEVAAEYRSVIGTPRKRENGCAEGRGLVLQRHSCSGEWVAAASVMGESGLVLSASSESGPGPDMVGPVVTGEDEGDEQAADLG</sequence>
<organism evidence="2 3">
    <name type="scientific">Nocardia seriolae</name>
    <dbReference type="NCBI Taxonomy" id="37332"/>
    <lineage>
        <taxon>Bacteria</taxon>
        <taxon>Bacillati</taxon>
        <taxon>Actinomycetota</taxon>
        <taxon>Actinomycetes</taxon>
        <taxon>Mycobacteriales</taxon>
        <taxon>Nocardiaceae</taxon>
        <taxon>Nocardia</taxon>
    </lineage>
</organism>
<reference evidence="2 3" key="1">
    <citation type="submission" date="2016-10" db="EMBL/GenBank/DDBJ databases">
        <title>Genome sequence of Nocardia seriolae strain EM150506, isolated from Anguila japonica.</title>
        <authorList>
            <person name="Han H.-J."/>
        </authorList>
    </citation>
    <scope>NUCLEOTIDE SEQUENCE [LARGE SCALE GENOMIC DNA]</scope>
    <source>
        <strain evidence="2 3">EM150506</strain>
    </source>
</reference>
<dbReference type="Proteomes" id="UP000180166">
    <property type="component" value="Chromosome"/>
</dbReference>
<dbReference type="EMBL" id="CP017839">
    <property type="protein sequence ID" value="APA99005.1"/>
    <property type="molecule type" value="Genomic_DNA"/>
</dbReference>
<gene>
    <name evidence="2" type="ORF">NS506_04959</name>
</gene>
<feature type="region of interest" description="Disordered" evidence="1">
    <location>
        <begin position="142"/>
        <end position="173"/>
    </location>
</feature>
<protein>
    <submittedName>
        <fullName evidence="2">Uncharacterized protein</fullName>
    </submittedName>
</protein>
<evidence type="ECO:0000313" key="2">
    <source>
        <dbReference type="EMBL" id="APA99005.1"/>
    </source>
</evidence>
<dbReference type="KEGG" id="nsr:NS506_04959"/>
<proteinExistence type="predicted"/>